<dbReference type="KEGG" id="scac:106086036"/>
<protein>
    <recommendedName>
        <fullName evidence="7">Lipase</fullName>
    </recommendedName>
</protein>
<organism evidence="11 12">
    <name type="scientific">Stomoxys calcitrans</name>
    <name type="common">Stable fly</name>
    <name type="synonym">Conops calcitrans</name>
    <dbReference type="NCBI Taxonomy" id="35570"/>
    <lineage>
        <taxon>Eukaryota</taxon>
        <taxon>Metazoa</taxon>
        <taxon>Ecdysozoa</taxon>
        <taxon>Arthropoda</taxon>
        <taxon>Hexapoda</taxon>
        <taxon>Insecta</taxon>
        <taxon>Pterygota</taxon>
        <taxon>Neoptera</taxon>
        <taxon>Endopterygota</taxon>
        <taxon>Diptera</taxon>
        <taxon>Brachycera</taxon>
        <taxon>Muscomorpha</taxon>
        <taxon>Muscoidea</taxon>
        <taxon>Muscidae</taxon>
        <taxon>Stomoxys</taxon>
    </lineage>
</organism>
<dbReference type="Gene3D" id="3.40.50.1820">
    <property type="entry name" value="alpha/beta hydrolase"/>
    <property type="match status" value="1"/>
</dbReference>
<dbReference type="InterPro" id="IPR006693">
    <property type="entry name" value="AB_hydrolase_lipase"/>
</dbReference>
<dbReference type="GO" id="GO:0016788">
    <property type="term" value="F:hydrolase activity, acting on ester bonds"/>
    <property type="evidence" value="ECO:0007669"/>
    <property type="project" value="InterPro"/>
</dbReference>
<keyword evidence="6" id="KW-0325">Glycoprotein</keyword>
<dbReference type="InterPro" id="IPR025483">
    <property type="entry name" value="Lipase_euk"/>
</dbReference>
<feature type="active site" description="Charge relay system" evidence="8">
    <location>
        <position position="359"/>
    </location>
</feature>
<evidence type="ECO:0000256" key="6">
    <source>
        <dbReference type="ARBA" id="ARBA00023180"/>
    </source>
</evidence>
<feature type="chain" id="PRO_5009327923" description="Lipase" evidence="9">
    <location>
        <begin position="18"/>
        <end position="417"/>
    </location>
</feature>
<dbReference type="STRING" id="35570.A0A1I8Q7P0"/>
<dbReference type="InterPro" id="IPR029058">
    <property type="entry name" value="AB_hydrolase_fold"/>
</dbReference>
<dbReference type="VEuPathDB" id="VectorBase:SCAU014632"/>
<dbReference type="Proteomes" id="UP000095300">
    <property type="component" value="Unassembled WGS sequence"/>
</dbReference>
<name>A0A1I8Q7P0_STOCA</name>
<dbReference type="SUPFAM" id="SSF53474">
    <property type="entry name" value="alpha/beta-Hydrolases"/>
    <property type="match status" value="1"/>
</dbReference>
<evidence type="ECO:0000256" key="5">
    <source>
        <dbReference type="ARBA" id="ARBA00023098"/>
    </source>
</evidence>
<dbReference type="FunFam" id="3.40.50.1820:FF:000057">
    <property type="entry name" value="Lipase"/>
    <property type="match status" value="1"/>
</dbReference>
<evidence type="ECO:0000313" key="11">
    <source>
        <dbReference type="EnsemblMetazoa" id="SCAU014632-PA"/>
    </source>
</evidence>
<evidence type="ECO:0000256" key="2">
    <source>
        <dbReference type="ARBA" id="ARBA00022729"/>
    </source>
</evidence>
<dbReference type="OrthoDB" id="9974421at2759"/>
<accession>A0A1I8Q7P0</accession>
<feature type="signal peptide" evidence="9">
    <location>
        <begin position="1"/>
        <end position="17"/>
    </location>
</feature>
<comment type="similarity">
    <text evidence="1 7">Belongs to the AB hydrolase superfamily. Lipase family.</text>
</comment>
<evidence type="ECO:0000259" key="10">
    <source>
        <dbReference type="Pfam" id="PF04083"/>
    </source>
</evidence>
<dbReference type="Pfam" id="PF04083">
    <property type="entry name" value="Abhydro_lipase"/>
    <property type="match status" value="1"/>
</dbReference>
<feature type="active site" description="Charge relay system" evidence="8">
    <location>
        <position position="389"/>
    </location>
</feature>
<keyword evidence="2 9" id="KW-0732">Signal</keyword>
<sequence>MLINLIRVYLVCVVARAEVIRISKIWEYLQKPGEHLHVNRRTTAHRILDLGYPCEEHEVHTEDGYILTIFRITNSPIELESSPRANKPKVFLQHPLFGTSDTWILNGPQHSLPFLLADRGYDVWLGNSRGNLYGRKHRNLTIHDTDFWRFSWHEIGYYDMASMLDYVIKNETINSKQRSLHFIGHSQGTTASMVLLSLRTEYQQLLRIVHLMAPAVYLDNTEDRLLQALSSYLGYHNLLSQQFSHQEFIPHNELFNILLYTACQQDLIWQGFCSPMAFMMEGSLRNKNLTALQICLETHPGGVSTNQLLHFMQVKHSSKFRQFDFGSHENRLRYNQRHPPEYPLEMIDVPLHIWYGEGDRTVNPIDIRRLAATISDVQLHRVPDRNWSHGDFIISRNVREYVYEPLIDILDEYEANT</sequence>
<evidence type="ECO:0000256" key="7">
    <source>
        <dbReference type="PIRNR" id="PIRNR000862"/>
    </source>
</evidence>
<dbReference type="PANTHER" id="PTHR11005">
    <property type="entry name" value="LYSOSOMAL ACID LIPASE-RELATED"/>
    <property type="match status" value="1"/>
</dbReference>
<evidence type="ECO:0000256" key="8">
    <source>
        <dbReference type="PIRSR" id="PIRSR000862-1"/>
    </source>
</evidence>
<evidence type="ECO:0000256" key="4">
    <source>
        <dbReference type="ARBA" id="ARBA00022963"/>
    </source>
</evidence>
<feature type="domain" description="Partial AB-hydrolase lipase" evidence="10">
    <location>
        <begin position="46"/>
        <end position="107"/>
    </location>
</feature>
<keyword evidence="4 7" id="KW-0442">Lipid degradation</keyword>
<gene>
    <name evidence="11" type="primary">106086036</name>
</gene>
<evidence type="ECO:0000256" key="1">
    <source>
        <dbReference type="ARBA" id="ARBA00010701"/>
    </source>
</evidence>
<dbReference type="GO" id="GO:0016042">
    <property type="term" value="P:lipid catabolic process"/>
    <property type="evidence" value="ECO:0007669"/>
    <property type="project" value="UniProtKB-KW"/>
</dbReference>
<reference evidence="11" key="1">
    <citation type="submission" date="2020-05" db="UniProtKB">
        <authorList>
            <consortium name="EnsemblMetazoa"/>
        </authorList>
    </citation>
    <scope>IDENTIFICATION</scope>
    <source>
        <strain evidence="11">USDA</strain>
    </source>
</reference>
<evidence type="ECO:0000313" key="12">
    <source>
        <dbReference type="Proteomes" id="UP000095300"/>
    </source>
</evidence>
<keyword evidence="3 7" id="KW-0378">Hydrolase</keyword>
<dbReference type="PIRSF" id="PIRSF000862">
    <property type="entry name" value="Steryl_ester_lip"/>
    <property type="match status" value="1"/>
</dbReference>
<evidence type="ECO:0000256" key="3">
    <source>
        <dbReference type="ARBA" id="ARBA00022801"/>
    </source>
</evidence>
<evidence type="ECO:0000256" key="9">
    <source>
        <dbReference type="SAM" id="SignalP"/>
    </source>
</evidence>
<keyword evidence="5" id="KW-0443">Lipid metabolism</keyword>
<feature type="active site" description="Nucleophile" evidence="8">
    <location>
        <position position="186"/>
    </location>
</feature>
<dbReference type="AlphaFoldDB" id="A0A1I8Q7P0"/>
<keyword evidence="12" id="KW-1185">Reference proteome</keyword>
<dbReference type="EnsemblMetazoa" id="SCAU014632-RA">
    <property type="protein sequence ID" value="SCAU014632-PA"/>
    <property type="gene ID" value="SCAU014632"/>
</dbReference>
<proteinExistence type="inferred from homology"/>